<keyword evidence="1 2" id="KW-0732">Signal</keyword>
<dbReference type="PANTHER" id="PTHR34606">
    <property type="entry name" value="BON DOMAIN-CONTAINING PROTEIN"/>
    <property type="match status" value="1"/>
</dbReference>
<gene>
    <name evidence="4" type="ORF">C7H85_08765</name>
</gene>
<dbReference type="NCBIfam" id="NF008247">
    <property type="entry name" value="PRK11023.1"/>
    <property type="match status" value="1"/>
</dbReference>
<proteinExistence type="predicted"/>
<protein>
    <submittedName>
        <fullName evidence="4">Osmotically-inducible protein OsmY</fullName>
    </submittedName>
</protein>
<dbReference type="PROSITE" id="PS51257">
    <property type="entry name" value="PROKAR_LIPOPROTEIN"/>
    <property type="match status" value="1"/>
</dbReference>
<reference evidence="4 5" key="1">
    <citation type="submission" date="2018-03" db="EMBL/GenBank/DDBJ databases">
        <title>The draft genome of Zobellella sp. 59N8.</title>
        <authorList>
            <person name="Liu L."/>
            <person name="Li L."/>
            <person name="Zhang X."/>
            <person name="Liang L."/>
            <person name="Wang T."/>
        </authorList>
    </citation>
    <scope>NUCLEOTIDE SEQUENCE [LARGE SCALE GENOMIC DNA]</scope>
    <source>
        <strain evidence="4 5">59N8</strain>
    </source>
</reference>
<dbReference type="RefSeq" id="WP_106729302.1">
    <property type="nucleotide sequence ID" value="NZ_PXYG01000002.1"/>
</dbReference>
<sequence>MMNKPLLLIVFSSLLLLQGCAGMVAAGAATGGAAAVDRRTLGTQLGDQAIEMRALHRLGETKPLWDQSKLSVISTNGKALLLGQTPTEAYRSQAEEVVGGVPGVEEVFNEIRLGQPVSLAVRSQDTWITSKVKSTLLAEKNIDGTKIKVVTENAEVFLLGLVTQREADIAVQLSRNISGVAKVVTVFEYVQAAP</sequence>
<feature type="domain" description="BON" evidence="3">
    <location>
        <begin position="46"/>
        <end position="115"/>
    </location>
</feature>
<evidence type="ECO:0000256" key="2">
    <source>
        <dbReference type="SAM" id="SignalP"/>
    </source>
</evidence>
<dbReference type="PROSITE" id="PS50914">
    <property type="entry name" value="BON"/>
    <property type="match status" value="2"/>
</dbReference>
<accession>A0A2P7R927</accession>
<organism evidence="4 5">
    <name type="scientific">Zobellella endophytica</name>
    <dbReference type="NCBI Taxonomy" id="2116700"/>
    <lineage>
        <taxon>Bacteria</taxon>
        <taxon>Pseudomonadati</taxon>
        <taxon>Pseudomonadota</taxon>
        <taxon>Gammaproteobacteria</taxon>
        <taxon>Aeromonadales</taxon>
        <taxon>Aeromonadaceae</taxon>
        <taxon>Zobellella</taxon>
    </lineage>
</organism>
<dbReference type="InterPro" id="IPR051686">
    <property type="entry name" value="Lipoprotein_DolP"/>
</dbReference>
<evidence type="ECO:0000313" key="5">
    <source>
        <dbReference type="Proteomes" id="UP000240243"/>
    </source>
</evidence>
<evidence type="ECO:0000313" key="4">
    <source>
        <dbReference type="EMBL" id="PSJ46690.1"/>
    </source>
</evidence>
<evidence type="ECO:0000256" key="1">
    <source>
        <dbReference type="ARBA" id="ARBA00022729"/>
    </source>
</evidence>
<dbReference type="OrthoDB" id="9783990at2"/>
<dbReference type="InterPro" id="IPR014004">
    <property type="entry name" value="Transpt-assoc_nodulatn_dom_bac"/>
</dbReference>
<dbReference type="EMBL" id="PXYG01000002">
    <property type="protein sequence ID" value="PSJ46690.1"/>
    <property type="molecule type" value="Genomic_DNA"/>
</dbReference>
<feature type="signal peptide" evidence="2">
    <location>
        <begin position="1"/>
        <end position="21"/>
    </location>
</feature>
<feature type="domain" description="BON" evidence="3">
    <location>
        <begin position="124"/>
        <end position="194"/>
    </location>
</feature>
<name>A0A2P7R927_9GAMM</name>
<dbReference type="InterPro" id="IPR007055">
    <property type="entry name" value="BON_dom"/>
</dbReference>
<dbReference type="Gene3D" id="3.30.1340.30">
    <property type="match status" value="1"/>
</dbReference>
<keyword evidence="5" id="KW-1185">Reference proteome</keyword>
<dbReference type="SMART" id="SM00749">
    <property type="entry name" value="BON"/>
    <property type="match status" value="1"/>
</dbReference>
<feature type="chain" id="PRO_5015129267" evidence="2">
    <location>
        <begin position="22"/>
        <end position="194"/>
    </location>
</feature>
<evidence type="ECO:0000259" key="3">
    <source>
        <dbReference type="PROSITE" id="PS50914"/>
    </source>
</evidence>
<dbReference type="AlphaFoldDB" id="A0A2P7R927"/>
<dbReference type="PANTHER" id="PTHR34606:SF4">
    <property type="entry name" value="OUTER MEMBRANE LIPOPROTEIN DOLP"/>
    <property type="match status" value="1"/>
</dbReference>
<dbReference type="Pfam" id="PF04972">
    <property type="entry name" value="BON"/>
    <property type="match status" value="2"/>
</dbReference>
<dbReference type="Proteomes" id="UP000240243">
    <property type="component" value="Unassembled WGS sequence"/>
</dbReference>
<comment type="caution">
    <text evidence="4">The sequence shown here is derived from an EMBL/GenBank/DDBJ whole genome shotgun (WGS) entry which is preliminary data.</text>
</comment>